<gene>
    <name evidence="18" type="ORF">R1flu_005054</name>
</gene>
<evidence type="ECO:0000256" key="16">
    <source>
        <dbReference type="SAM" id="Phobius"/>
    </source>
</evidence>
<proteinExistence type="predicted"/>
<evidence type="ECO:0000256" key="11">
    <source>
        <dbReference type="ARBA" id="ARBA00023136"/>
    </source>
</evidence>
<evidence type="ECO:0000256" key="13">
    <source>
        <dbReference type="ARBA" id="ARBA00023180"/>
    </source>
</evidence>
<dbReference type="Gene3D" id="3.30.200.20">
    <property type="entry name" value="Phosphorylase Kinase, domain 1"/>
    <property type="match status" value="1"/>
</dbReference>
<dbReference type="AlphaFoldDB" id="A0ABD1YS23"/>
<evidence type="ECO:0000256" key="1">
    <source>
        <dbReference type="ARBA" id="ARBA00004479"/>
    </source>
</evidence>
<dbReference type="InterPro" id="IPR001245">
    <property type="entry name" value="Ser-Thr/Tyr_kinase_cat_dom"/>
</dbReference>
<dbReference type="EC" id="2.7.11.1" evidence="2"/>
<comment type="subcellular location">
    <subcellularLocation>
        <location evidence="1">Membrane</location>
        <topology evidence="1">Single-pass type I membrane protein</topology>
    </subcellularLocation>
</comment>
<reference evidence="18 19" key="1">
    <citation type="submission" date="2024-09" db="EMBL/GenBank/DDBJ databases">
        <title>Chromosome-scale assembly of Riccia fluitans.</title>
        <authorList>
            <person name="Paukszto L."/>
            <person name="Sawicki J."/>
            <person name="Karawczyk K."/>
            <person name="Piernik-Szablinska J."/>
            <person name="Szczecinska M."/>
            <person name="Mazdziarz M."/>
        </authorList>
    </citation>
    <scope>NUCLEOTIDE SEQUENCE [LARGE SCALE GENOMIC DNA]</scope>
    <source>
        <strain evidence="18">Rf_01</strain>
        <tissue evidence="18">Aerial parts of the thallus</tissue>
    </source>
</reference>
<keyword evidence="6" id="KW-0732">Signal</keyword>
<evidence type="ECO:0000256" key="9">
    <source>
        <dbReference type="ARBA" id="ARBA00022840"/>
    </source>
</evidence>
<keyword evidence="10 16" id="KW-1133">Transmembrane helix</keyword>
<dbReference type="PROSITE" id="PS50011">
    <property type="entry name" value="PROTEIN_KINASE_DOM"/>
    <property type="match status" value="1"/>
</dbReference>
<evidence type="ECO:0000259" key="17">
    <source>
        <dbReference type="PROSITE" id="PS50011"/>
    </source>
</evidence>
<dbReference type="Pfam" id="PF07714">
    <property type="entry name" value="PK_Tyr_Ser-Thr"/>
    <property type="match status" value="1"/>
</dbReference>
<evidence type="ECO:0000256" key="5">
    <source>
        <dbReference type="ARBA" id="ARBA00022692"/>
    </source>
</evidence>
<keyword evidence="7" id="KW-0547">Nucleotide-binding</keyword>
<comment type="catalytic activity">
    <reaction evidence="14">
        <text>L-threonyl-[protein] + ATP = O-phospho-L-threonyl-[protein] + ADP + H(+)</text>
        <dbReference type="Rhea" id="RHEA:46608"/>
        <dbReference type="Rhea" id="RHEA-COMP:11060"/>
        <dbReference type="Rhea" id="RHEA-COMP:11605"/>
        <dbReference type="ChEBI" id="CHEBI:15378"/>
        <dbReference type="ChEBI" id="CHEBI:30013"/>
        <dbReference type="ChEBI" id="CHEBI:30616"/>
        <dbReference type="ChEBI" id="CHEBI:61977"/>
        <dbReference type="ChEBI" id="CHEBI:456216"/>
        <dbReference type="EC" id="2.7.11.1"/>
    </reaction>
</comment>
<dbReference type="PROSITE" id="PS00109">
    <property type="entry name" value="PROTEIN_KINASE_TYR"/>
    <property type="match status" value="1"/>
</dbReference>
<evidence type="ECO:0000256" key="7">
    <source>
        <dbReference type="ARBA" id="ARBA00022741"/>
    </source>
</evidence>
<dbReference type="GO" id="GO:0005524">
    <property type="term" value="F:ATP binding"/>
    <property type="evidence" value="ECO:0007669"/>
    <property type="project" value="UniProtKB-KW"/>
</dbReference>
<evidence type="ECO:0000256" key="4">
    <source>
        <dbReference type="ARBA" id="ARBA00022679"/>
    </source>
</evidence>
<keyword evidence="5 16" id="KW-0812">Transmembrane</keyword>
<keyword evidence="11 16" id="KW-0472">Membrane</keyword>
<dbReference type="PANTHER" id="PTHR48006">
    <property type="entry name" value="LEUCINE-RICH REPEAT-CONTAINING PROTEIN DDB_G0281931-RELATED"/>
    <property type="match status" value="1"/>
</dbReference>
<comment type="caution">
    <text evidence="18">The sequence shown here is derived from an EMBL/GenBank/DDBJ whole genome shotgun (WGS) entry which is preliminary data.</text>
</comment>
<evidence type="ECO:0000256" key="3">
    <source>
        <dbReference type="ARBA" id="ARBA00022527"/>
    </source>
</evidence>
<evidence type="ECO:0000256" key="6">
    <source>
        <dbReference type="ARBA" id="ARBA00022729"/>
    </source>
</evidence>
<dbReference type="InterPro" id="IPR043891">
    <property type="entry name" value="SPARK"/>
</dbReference>
<dbReference type="InterPro" id="IPR011009">
    <property type="entry name" value="Kinase-like_dom_sf"/>
</dbReference>
<dbReference type="CDD" id="cd14066">
    <property type="entry name" value="STKc_IRAK"/>
    <property type="match status" value="1"/>
</dbReference>
<dbReference type="InterPro" id="IPR000719">
    <property type="entry name" value="Prot_kinase_dom"/>
</dbReference>
<evidence type="ECO:0000313" key="19">
    <source>
        <dbReference type="Proteomes" id="UP001605036"/>
    </source>
</evidence>
<evidence type="ECO:0000256" key="10">
    <source>
        <dbReference type="ARBA" id="ARBA00022989"/>
    </source>
</evidence>
<feature type="domain" description="Protein kinase" evidence="17">
    <location>
        <begin position="374"/>
        <end position="656"/>
    </location>
</feature>
<dbReference type="PANTHER" id="PTHR48006:SF84">
    <property type="entry name" value="REPEAT TRANSMEMBRANE PROTEIN KINASE, PUTATIVE, EXPRESSED-RELATED"/>
    <property type="match status" value="1"/>
</dbReference>
<keyword evidence="12" id="KW-0675">Receptor</keyword>
<sequence length="709" mass="79511">MDFSGVSTSNACGIRKSSTKFLRMQNYRRSTGAILCLILLFQQQLDSAYCSRAEAWTSSSRKLIATEAGTALNGDDDLCPLNFDRLSQYPWAAETCQKWPPEEYVNSTLCCNAVVSAFWLAEAQLLNETNKYRLPNMPTVNSCLQKLQKKLKSQGLTHQVVNQCFPESLSPRFLTNNSLCLGIATGSDFEGLIGVDDIKKLRLACAGDLIDPLACSKCQTGIISVYNILNTYPRNSTEVGMAYEKLIGNITIGSNLDGRLIPDCFYDVLLYTAAKGTSYGVWSETTANCVLAVKLKEKPSSPTVTDMILISLALSLCSSLLGWVIVFFILFKRRRKRFTNREDKAVKPVDPLQRPIIGLIEYDYREIQTATSNFSTENLIGEGKLGSVYKGVMEGLQVAVKRINNVTEQEDVHFLNEVRILNMMRHPNLVFLRGYGLVGSCDGEVPGHHHRTRLLVYDFVPNGSLEKFLYQPKGDSEEIISRSLSWANRVKIIVGVAKGLAYLHEETQPSLTHSDIRPANILLDQELNPRLAEFGLARLSDGTDSQYWTSGRRGGAPGYVAPEYALYGQFTEKSDVYSFGVIMLELLTGRKPLDPSKESTPEYAVTEWSASMVMEGKVWEVVDERIRFVGPKERMQTYVMIACMCTQKMVTLRPTFREVLKYLQGQLPVPTIMLPVHQYSFYDWPEVESFTASTRFSISDTAILTQLLR</sequence>
<keyword evidence="13" id="KW-0325">Glycoprotein</keyword>
<keyword evidence="3" id="KW-0723">Serine/threonine-protein kinase</keyword>
<keyword evidence="19" id="KW-1185">Reference proteome</keyword>
<dbReference type="FunFam" id="1.10.510.10:FF:000287">
    <property type="entry name" value="probable LRR receptor-like serine/threonine-protein kinase RKF3"/>
    <property type="match status" value="1"/>
</dbReference>
<keyword evidence="8" id="KW-0418">Kinase</keyword>
<dbReference type="Gene3D" id="1.10.510.10">
    <property type="entry name" value="Transferase(Phosphotransferase) domain 1"/>
    <property type="match status" value="1"/>
</dbReference>
<evidence type="ECO:0000313" key="18">
    <source>
        <dbReference type="EMBL" id="KAL2633575.1"/>
    </source>
</evidence>
<dbReference type="EMBL" id="JBHFFA010000003">
    <property type="protein sequence ID" value="KAL2633575.1"/>
    <property type="molecule type" value="Genomic_DNA"/>
</dbReference>
<feature type="transmembrane region" description="Helical" evidence="16">
    <location>
        <begin position="307"/>
        <end position="331"/>
    </location>
</feature>
<dbReference type="GO" id="GO:0004674">
    <property type="term" value="F:protein serine/threonine kinase activity"/>
    <property type="evidence" value="ECO:0007669"/>
    <property type="project" value="UniProtKB-KW"/>
</dbReference>
<keyword evidence="4" id="KW-0808">Transferase</keyword>
<dbReference type="Pfam" id="PF19160">
    <property type="entry name" value="SPARK"/>
    <property type="match status" value="1"/>
</dbReference>
<comment type="catalytic activity">
    <reaction evidence="15">
        <text>L-seryl-[protein] + ATP = O-phospho-L-seryl-[protein] + ADP + H(+)</text>
        <dbReference type="Rhea" id="RHEA:17989"/>
        <dbReference type="Rhea" id="RHEA-COMP:9863"/>
        <dbReference type="Rhea" id="RHEA-COMP:11604"/>
        <dbReference type="ChEBI" id="CHEBI:15378"/>
        <dbReference type="ChEBI" id="CHEBI:29999"/>
        <dbReference type="ChEBI" id="CHEBI:30616"/>
        <dbReference type="ChEBI" id="CHEBI:83421"/>
        <dbReference type="ChEBI" id="CHEBI:456216"/>
        <dbReference type="EC" id="2.7.11.1"/>
    </reaction>
</comment>
<dbReference type="Proteomes" id="UP001605036">
    <property type="component" value="Unassembled WGS sequence"/>
</dbReference>
<evidence type="ECO:0000256" key="14">
    <source>
        <dbReference type="ARBA" id="ARBA00047899"/>
    </source>
</evidence>
<organism evidence="18 19">
    <name type="scientific">Riccia fluitans</name>
    <dbReference type="NCBI Taxonomy" id="41844"/>
    <lineage>
        <taxon>Eukaryota</taxon>
        <taxon>Viridiplantae</taxon>
        <taxon>Streptophyta</taxon>
        <taxon>Embryophyta</taxon>
        <taxon>Marchantiophyta</taxon>
        <taxon>Marchantiopsida</taxon>
        <taxon>Marchantiidae</taxon>
        <taxon>Marchantiales</taxon>
        <taxon>Ricciaceae</taxon>
        <taxon>Riccia</taxon>
    </lineage>
</organism>
<accession>A0ABD1YS23</accession>
<keyword evidence="9" id="KW-0067">ATP-binding</keyword>
<dbReference type="GO" id="GO:0016020">
    <property type="term" value="C:membrane"/>
    <property type="evidence" value="ECO:0007669"/>
    <property type="project" value="UniProtKB-SubCell"/>
</dbReference>
<name>A0ABD1YS23_9MARC</name>
<dbReference type="InterPro" id="IPR008266">
    <property type="entry name" value="Tyr_kinase_AS"/>
</dbReference>
<evidence type="ECO:0000256" key="12">
    <source>
        <dbReference type="ARBA" id="ARBA00023170"/>
    </source>
</evidence>
<protein>
    <recommendedName>
        <fullName evidence="2">non-specific serine/threonine protein kinase</fullName>
        <ecNumber evidence="2">2.7.11.1</ecNumber>
    </recommendedName>
</protein>
<dbReference type="SUPFAM" id="SSF56112">
    <property type="entry name" value="Protein kinase-like (PK-like)"/>
    <property type="match status" value="1"/>
</dbReference>
<evidence type="ECO:0000256" key="15">
    <source>
        <dbReference type="ARBA" id="ARBA00048679"/>
    </source>
</evidence>
<evidence type="ECO:0000256" key="2">
    <source>
        <dbReference type="ARBA" id="ARBA00012513"/>
    </source>
</evidence>
<evidence type="ECO:0000256" key="8">
    <source>
        <dbReference type="ARBA" id="ARBA00022777"/>
    </source>
</evidence>
<dbReference type="InterPro" id="IPR051824">
    <property type="entry name" value="LRR_Rcpt-Like_S/T_Kinase"/>
</dbReference>